<proteinExistence type="predicted"/>
<dbReference type="PRINTS" id="PR00364">
    <property type="entry name" value="DISEASERSIST"/>
</dbReference>
<evidence type="ECO:0000259" key="4">
    <source>
        <dbReference type="Pfam" id="PF00931"/>
    </source>
</evidence>
<accession>A0ABC8TD52</accession>
<keyword evidence="6" id="KW-1185">Reference proteome</keyword>
<comment type="caution">
    <text evidence="5">The sequence shown here is derived from an EMBL/GenBank/DDBJ whole genome shotgun (WGS) entry which is preliminary data.</text>
</comment>
<protein>
    <recommendedName>
        <fullName evidence="4">NB-ARC domain-containing protein</fullName>
    </recommendedName>
</protein>
<dbReference type="GO" id="GO:0006952">
    <property type="term" value="P:defense response"/>
    <property type="evidence" value="ECO:0007669"/>
    <property type="project" value="UniProtKB-KW"/>
</dbReference>
<dbReference type="AlphaFoldDB" id="A0ABC8TD52"/>
<dbReference type="InterPro" id="IPR002182">
    <property type="entry name" value="NB-ARC"/>
</dbReference>
<dbReference type="Gene3D" id="1.10.8.430">
    <property type="entry name" value="Helical domain of apoptotic protease-activating factors"/>
    <property type="match status" value="1"/>
</dbReference>
<feature type="region of interest" description="Disordered" evidence="3">
    <location>
        <begin position="430"/>
        <end position="450"/>
    </location>
</feature>
<dbReference type="InterPro" id="IPR042197">
    <property type="entry name" value="Apaf_helical"/>
</dbReference>
<keyword evidence="2" id="KW-0611">Plant defense</keyword>
<organism evidence="5 6">
    <name type="scientific">Ilex paraguariensis</name>
    <name type="common">yerba mate</name>
    <dbReference type="NCBI Taxonomy" id="185542"/>
    <lineage>
        <taxon>Eukaryota</taxon>
        <taxon>Viridiplantae</taxon>
        <taxon>Streptophyta</taxon>
        <taxon>Embryophyta</taxon>
        <taxon>Tracheophyta</taxon>
        <taxon>Spermatophyta</taxon>
        <taxon>Magnoliopsida</taxon>
        <taxon>eudicotyledons</taxon>
        <taxon>Gunneridae</taxon>
        <taxon>Pentapetalae</taxon>
        <taxon>asterids</taxon>
        <taxon>campanulids</taxon>
        <taxon>Aquifoliales</taxon>
        <taxon>Aquifoliaceae</taxon>
        <taxon>Ilex</taxon>
    </lineage>
</organism>
<dbReference type="Gene3D" id="3.40.50.300">
    <property type="entry name" value="P-loop containing nucleotide triphosphate hydrolases"/>
    <property type="match status" value="1"/>
</dbReference>
<evidence type="ECO:0000256" key="2">
    <source>
        <dbReference type="ARBA" id="ARBA00022821"/>
    </source>
</evidence>
<dbReference type="Proteomes" id="UP001642360">
    <property type="component" value="Unassembled WGS sequence"/>
</dbReference>
<name>A0ABC8TD52_9AQUA</name>
<evidence type="ECO:0000256" key="3">
    <source>
        <dbReference type="SAM" id="MobiDB-lite"/>
    </source>
</evidence>
<evidence type="ECO:0000313" key="5">
    <source>
        <dbReference type="EMBL" id="CAK9167208.1"/>
    </source>
</evidence>
<feature type="domain" description="NB-ARC" evidence="4">
    <location>
        <begin position="207"/>
        <end position="394"/>
    </location>
</feature>
<evidence type="ECO:0000313" key="6">
    <source>
        <dbReference type="Proteomes" id="UP001642360"/>
    </source>
</evidence>
<dbReference type="InterPro" id="IPR027417">
    <property type="entry name" value="P-loop_NTPase"/>
</dbReference>
<dbReference type="PANTHER" id="PTHR36766">
    <property type="entry name" value="PLANT BROAD-SPECTRUM MILDEW RESISTANCE PROTEIN RPW8"/>
    <property type="match status" value="1"/>
</dbReference>
<dbReference type="PANTHER" id="PTHR36766:SF41">
    <property type="entry name" value="AAA+ ATPASE DOMAIN-CONTAINING PROTEIN"/>
    <property type="match status" value="1"/>
</dbReference>
<sequence>MLNEVVVVLSRIWHSSISSDFQQEHNQGLKILTNNLFFITFRGYLRRNLESPEMGGEIEKYLLEKLDEALNDQSSNKQNLWAKMFHLHSDFKELKDLLEKKEESTLTADEQKRREKLYQLNNVLTEWQMISKKQGSCNPEALHSYELGRRLKQIKADLEKKNVNGVSERGTEVNGQPSLPKVPDRWSSRYVDPEKVHGLEDEAMTLERLLVRGERNDHFKAIGIVGMAGIGKTTLCQFLLTRQLVKDNFLPRIWICMSKQSDDDPDNNSKEIVRRMLVSLGVENEIINSAESHGLSGLLCALRVQLRGKRYLIVLDDAWNPDTFFKQLNPKTTQAGKFVEHLAYALPKGYGGAVIVTSRSEEIAKKMVGEENLHRIPRTDKESCWKIFKDSVQKDGKEFSEDLEKLKDEIVNNCFGLPLAAKMMGQIWNANPQQNSNGSDNHQETQQPTA</sequence>
<dbReference type="EMBL" id="CAUOFW020004772">
    <property type="protein sequence ID" value="CAK9167208.1"/>
    <property type="molecule type" value="Genomic_DNA"/>
</dbReference>
<evidence type="ECO:0000256" key="1">
    <source>
        <dbReference type="ARBA" id="ARBA00022614"/>
    </source>
</evidence>
<keyword evidence="1" id="KW-0433">Leucine-rich repeat</keyword>
<feature type="region of interest" description="Disordered" evidence="3">
    <location>
        <begin position="166"/>
        <end position="186"/>
    </location>
</feature>
<reference evidence="5 6" key="1">
    <citation type="submission" date="2024-02" db="EMBL/GenBank/DDBJ databases">
        <authorList>
            <person name="Vignale AGUSTIN F."/>
            <person name="Sosa J E."/>
            <person name="Modenutti C."/>
        </authorList>
    </citation>
    <scope>NUCLEOTIDE SEQUENCE [LARGE SCALE GENOMIC DNA]</scope>
</reference>
<dbReference type="SUPFAM" id="SSF52540">
    <property type="entry name" value="P-loop containing nucleoside triphosphate hydrolases"/>
    <property type="match status" value="1"/>
</dbReference>
<gene>
    <name evidence="5" type="ORF">ILEXP_LOCUS36468</name>
</gene>
<dbReference type="Pfam" id="PF00931">
    <property type="entry name" value="NB-ARC"/>
    <property type="match status" value="1"/>
</dbReference>